<dbReference type="PRINTS" id="PR00039">
    <property type="entry name" value="HTHLYSR"/>
</dbReference>
<dbReference type="Pfam" id="PF03466">
    <property type="entry name" value="LysR_substrate"/>
    <property type="match status" value="1"/>
</dbReference>
<evidence type="ECO:0000256" key="3">
    <source>
        <dbReference type="ARBA" id="ARBA00023125"/>
    </source>
</evidence>
<sequence>MNFEQLSYVKTVYEEESIIRASELMHISQSAMSQSIANLEKELGYKLFYRSRKGTVPTEVGKRLIPKILEIEEAKDNLWSEIKSLNTNIEGKIKIATIPTLFHKRLPKVLSRFKQHHPNVEVEVLEADREDILKMVEDNEIDIGLIGKKEFGETYHHIVEHPLNLTSNFKLIVPAKSKLTFKETIKLEDIKHYPFVLYDRSFYHHHLKEFEKENGELKVVFRTNNPIVMMRMIAEGLGIGIVSSLMLENDPFLNNELIEALPLGQPFDYSIYFAAMINKERNNEPTVLEFINYLKS</sequence>
<accession>A0A5F1B089</accession>
<keyword evidence="4" id="KW-0804">Transcription</keyword>
<dbReference type="OrthoDB" id="9803735at2"/>
<dbReference type="PROSITE" id="PS50931">
    <property type="entry name" value="HTH_LYSR"/>
    <property type="match status" value="1"/>
</dbReference>
<dbReference type="InterPro" id="IPR036390">
    <property type="entry name" value="WH_DNA-bd_sf"/>
</dbReference>
<feature type="domain" description="HTH lysR-type" evidence="5">
    <location>
        <begin position="1"/>
        <end position="58"/>
    </location>
</feature>
<name>A0A380FVW9_9STAP</name>
<reference evidence="7 9" key="2">
    <citation type="submission" date="2019-04" db="EMBL/GenBank/DDBJ databases">
        <title>Genomic characterization of Staphylococcus petrasii strains.</title>
        <authorList>
            <person name="Vrbovska V."/>
            <person name="Kovarovic V."/>
            <person name="Maslanova I."/>
            <person name="Indrakova A."/>
            <person name="Petras P."/>
            <person name="Sedo O."/>
            <person name="Svec P."/>
            <person name="Fisarova L."/>
            <person name="Sedlacek I."/>
            <person name="Doskar J."/>
            <person name="Pantucek R."/>
        </authorList>
    </citation>
    <scope>NUCLEOTIDE SEQUENCE [LARGE SCALE GENOMIC DNA]</scope>
    <source>
        <strain evidence="7 9">P5404</strain>
    </source>
</reference>
<dbReference type="GeneID" id="48900943"/>
<comment type="similarity">
    <text evidence="1">Belongs to the LysR transcriptional regulatory family.</text>
</comment>
<dbReference type="SUPFAM" id="SSF53850">
    <property type="entry name" value="Periplasmic binding protein-like II"/>
    <property type="match status" value="1"/>
</dbReference>
<dbReference type="InterPro" id="IPR000847">
    <property type="entry name" value="LysR_HTH_N"/>
</dbReference>
<dbReference type="Pfam" id="PF00126">
    <property type="entry name" value="HTH_1"/>
    <property type="match status" value="1"/>
</dbReference>
<keyword evidence="3" id="KW-0238">DNA-binding</keyword>
<dbReference type="Proteomes" id="UP000254047">
    <property type="component" value="Unassembled WGS sequence"/>
</dbReference>
<dbReference type="InterPro" id="IPR005119">
    <property type="entry name" value="LysR_subst-bd"/>
</dbReference>
<dbReference type="InterPro" id="IPR050950">
    <property type="entry name" value="HTH-type_LysR_regulators"/>
</dbReference>
<dbReference type="EMBL" id="UHDO01000001">
    <property type="protein sequence ID" value="SUM42652.1"/>
    <property type="molecule type" value="Genomic_DNA"/>
</dbReference>
<evidence type="ECO:0000313" key="8">
    <source>
        <dbReference type="Proteomes" id="UP000254047"/>
    </source>
</evidence>
<dbReference type="Gene3D" id="3.40.190.290">
    <property type="match status" value="1"/>
</dbReference>
<organism evidence="6 8">
    <name type="scientific">Staphylococcus petrasii</name>
    <dbReference type="NCBI Taxonomy" id="1276936"/>
    <lineage>
        <taxon>Bacteria</taxon>
        <taxon>Bacillati</taxon>
        <taxon>Bacillota</taxon>
        <taxon>Bacilli</taxon>
        <taxon>Bacillales</taxon>
        <taxon>Staphylococcaceae</taxon>
        <taxon>Staphylococcus</taxon>
    </lineage>
</organism>
<gene>
    <name evidence="6" type="primary">gltC_1</name>
    <name evidence="7" type="ORF">BJR09_07410</name>
    <name evidence="6" type="ORF">NCTC13830_00173</name>
</gene>
<evidence type="ECO:0000313" key="9">
    <source>
        <dbReference type="Proteomes" id="UP000297598"/>
    </source>
</evidence>
<dbReference type="CDD" id="cd05466">
    <property type="entry name" value="PBP2_LTTR_substrate"/>
    <property type="match status" value="1"/>
</dbReference>
<dbReference type="GO" id="GO:0005829">
    <property type="term" value="C:cytosol"/>
    <property type="evidence" value="ECO:0007669"/>
    <property type="project" value="TreeGrafter"/>
</dbReference>
<dbReference type="PANTHER" id="PTHR30419">
    <property type="entry name" value="HTH-TYPE TRANSCRIPTIONAL REGULATOR YBHD"/>
    <property type="match status" value="1"/>
</dbReference>
<dbReference type="RefSeq" id="WP_103297799.1">
    <property type="nucleotide sequence ID" value="NZ_AP040368.1"/>
</dbReference>
<dbReference type="GO" id="GO:0003700">
    <property type="term" value="F:DNA-binding transcription factor activity"/>
    <property type="evidence" value="ECO:0007669"/>
    <property type="project" value="InterPro"/>
</dbReference>
<evidence type="ECO:0000256" key="2">
    <source>
        <dbReference type="ARBA" id="ARBA00023015"/>
    </source>
</evidence>
<keyword evidence="2" id="KW-0805">Transcription regulation</keyword>
<evidence type="ECO:0000256" key="1">
    <source>
        <dbReference type="ARBA" id="ARBA00009437"/>
    </source>
</evidence>
<dbReference type="Gene3D" id="1.10.10.10">
    <property type="entry name" value="Winged helix-like DNA-binding domain superfamily/Winged helix DNA-binding domain"/>
    <property type="match status" value="1"/>
</dbReference>
<dbReference type="GO" id="GO:0003677">
    <property type="term" value="F:DNA binding"/>
    <property type="evidence" value="ECO:0007669"/>
    <property type="project" value="UniProtKB-KW"/>
</dbReference>
<evidence type="ECO:0000313" key="7">
    <source>
        <dbReference type="EMBL" id="TGE17072.1"/>
    </source>
</evidence>
<accession>A0A380FVW9</accession>
<proteinExistence type="inferred from homology"/>
<evidence type="ECO:0000313" key="6">
    <source>
        <dbReference type="EMBL" id="SUM42652.1"/>
    </source>
</evidence>
<protein>
    <submittedName>
        <fullName evidence="6 7">Transcriptional regulator</fullName>
    </submittedName>
</protein>
<dbReference type="EMBL" id="SRLS01000010">
    <property type="protein sequence ID" value="TGE17072.1"/>
    <property type="molecule type" value="Genomic_DNA"/>
</dbReference>
<dbReference type="AlphaFoldDB" id="A0A380FVW9"/>
<dbReference type="Proteomes" id="UP000297598">
    <property type="component" value="Unassembled WGS sequence"/>
</dbReference>
<evidence type="ECO:0000259" key="5">
    <source>
        <dbReference type="PROSITE" id="PS50931"/>
    </source>
</evidence>
<dbReference type="InterPro" id="IPR036388">
    <property type="entry name" value="WH-like_DNA-bd_sf"/>
</dbReference>
<evidence type="ECO:0000256" key="4">
    <source>
        <dbReference type="ARBA" id="ARBA00023163"/>
    </source>
</evidence>
<reference evidence="6 8" key="1">
    <citation type="submission" date="2018-06" db="EMBL/GenBank/DDBJ databases">
        <authorList>
            <consortium name="Pathogen Informatics"/>
            <person name="Doyle S."/>
        </authorList>
    </citation>
    <scope>NUCLEOTIDE SEQUENCE [LARGE SCALE GENOMIC DNA]</scope>
    <source>
        <strain evidence="6 8">NCTC13830</strain>
    </source>
</reference>
<keyword evidence="9" id="KW-1185">Reference proteome</keyword>
<dbReference type="SUPFAM" id="SSF46785">
    <property type="entry name" value="Winged helix' DNA-binding domain"/>
    <property type="match status" value="1"/>
</dbReference>